<dbReference type="PROSITE" id="PS51184">
    <property type="entry name" value="JMJC"/>
    <property type="match status" value="1"/>
</dbReference>
<proteinExistence type="predicted"/>
<dbReference type="Proteomes" id="UP000007797">
    <property type="component" value="Unassembled WGS sequence"/>
</dbReference>
<dbReference type="GeneID" id="14865829"/>
<evidence type="ECO:0000313" key="3">
    <source>
        <dbReference type="EMBL" id="EGG13888.1"/>
    </source>
</evidence>
<sequence>MTLERVSNPSREVLESFILKSQPFIITDVADKWPCYSNWRSNYDYLPSKLGEREIPMRELGYNVGEWLGKTSNVKFSEFYKLWKDNQNNQSTPTTTTTADTTKNPLYYLASLPVRTYFPELESEYTVPDFAKEQNKSANLWIGSAGQVTPLHHDWSTGDPGMDGLHAIIIGKNYLNFMIQQLIEWGLFHHALVDCESPNLEKYPEFANAQVIDVILEAGEILFIPKLWWHHVRTLEHAISLNFWFQHIGSEKLKCTRFWPHMEEYLNAIYNMDMKEERMTTLLMYFADGYSQKNKPTEADVRYYIDNPIKFMQLPKFIHAFGNAANNPLVKSPEADLLATELRTMVKEWIDNKALSLNDNSSQPKYSNNSYSNPMIDEFFGDLIKTTDNIVKQTQSLKNNIQLYPLANCDDSNNNNNSNVVAHTTIIKKIHKRLEDVDHQLKHLLDDCNSTLGITPHACSNTSNTAELLEAFKLMYQQNEQWKSNIQLPLSTTTSTISTTNRNLSSMSSSSTSSPVNNNNNLLNPHPMVAPSKNAIPAIVNTKPPMAAPTTTTTTTLQPLPMAPKSILYNNNQNNSVNSQSSNTNTTNNNNNNNNGNKSLPKIEVSSEYSLNLLKSKLPSPSSSSSSSSQSTTTPTVQHVATPVAPTITLPISNPPAPPLVIPKPPLEMVNKPVPTISPNINPTAPTRPTTSTPLHSAIKAPVLISTTTPLLAPTTPVKISVPVANHPPPPPTPTHSNTQPPIIMPTTPILIQPKINTTTTTTTTNTIVTTKIIKHVTKEEIQVLENNYLTKIVHLDILNQTIHCINEFLKKNHHHHGGEQQHFNESNLINDMSIPTPAKSKPILLLLLQLGRIESKKTIEGDTIFCSVGVI</sequence>
<dbReference type="EMBL" id="GL883029">
    <property type="protein sequence ID" value="EGG13888.1"/>
    <property type="molecule type" value="Genomic_DNA"/>
</dbReference>
<feature type="compositionally biased region" description="Low complexity" evidence="1">
    <location>
        <begin position="615"/>
        <end position="636"/>
    </location>
</feature>
<dbReference type="PANTHER" id="PTHR12461:SF81">
    <property type="entry name" value="JMJC DOMAIN-CONTAINING PROTEIN C"/>
    <property type="match status" value="1"/>
</dbReference>
<protein>
    <submittedName>
        <fullName evidence="3">Transcription factor jumonji</fullName>
    </submittedName>
</protein>
<dbReference type="Gene3D" id="2.60.120.650">
    <property type="entry name" value="Cupin"/>
    <property type="match status" value="1"/>
</dbReference>
<dbReference type="OrthoDB" id="47172at2759"/>
<dbReference type="PANTHER" id="PTHR12461">
    <property type="entry name" value="HYPOXIA-INDUCIBLE FACTOR 1 ALPHA INHIBITOR-RELATED"/>
    <property type="match status" value="1"/>
</dbReference>
<accession>F4QDU1</accession>
<evidence type="ECO:0000259" key="2">
    <source>
        <dbReference type="PROSITE" id="PS51184"/>
    </source>
</evidence>
<feature type="domain" description="JmjC" evidence="2">
    <location>
        <begin position="101"/>
        <end position="260"/>
    </location>
</feature>
<organism evidence="3 4">
    <name type="scientific">Cavenderia fasciculata</name>
    <name type="common">Slime mold</name>
    <name type="synonym">Dictyostelium fasciculatum</name>
    <dbReference type="NCBI Taxonomy" id="261658"/>
    <lineage>
        <taxon>Eukaryota</taxon>
        <taxon>Amoebozoa</taxon>
        <taxon>Evosea</taxon>
        <taxon>Eumycetozoa</taxon>
        <taxon>Dictyostelia</taxon>
        <taxon>Acytosteliales</taxon>
        <taxon>Cavenderiaceae</taxon>
        <taxon>Cavenderia</taxon>
    </lineage>
</organism>
<dbReference type="InterPro" id="IPR041667">
    <property type="entry name" value="Cupin_8"/>
</dbReference>
<dbReference type="AlphaFoldDB" id="F4QDU1"/>
<dbReference type="Pfam" id="PF13621">
    <property type="entry name" value="Cupin_8"/>
    <property type="match status" value="1"/>
</dbReference>
<evidence type="ECO:0000313" key="4">
    <source>
        <dbReference type="Proteomes" id="UP000007797"/>
    </source>
</evidence>
<dbReference type="RefSeq" id="XP_004350596.1">
    <property type="nucleotide sequence ID" value="XM_004350545.1"/>
</dbReference>
<feature type="region of interest" description="Disordered" evidence="1">
    <location>
        <begin position="615"/>
        <end position="638"/>
    </location>
</feature>
<name>F4QDU1_CACFS</name>
<dbReference type="InterPro" id="IPR003347">
    <property type="entry name" value="JmjC_dom"/>
</dbReference>
<dbReference type="KEGG" id="dfa:DFA_11649"/>
<dbReference type="SUPFAM" id="SSF51197">
    <property type="entry name" value="Clavaminate synthase-like"/>
    <property type="match status" value="1"/>
</dbReference>
<feature type="compositionally biased region" description="Low complexity" evidence="1">
    <location>
        <begin position="565"/>
        <end position="597"/>
    </location>
</feature>
<feature type="region of interest" description="Disordered" evidence="1">
    <location>
        <begin position="500"/>
        <end position="522"/>
    </location>
</feature>
<evidence type="ECO:0000256" key="1">
    <source>
        <dbReference type="SAM" id="MobiDB-lite"/>
    </source>
</evidence>
<gene>
    <name evidence="3" type="primary">jcdC</name>
    <name evidence="3" type="ORF">DFA_11649</name>
</gene>
<keyword evidence="4" id="KW-1185">Reference proteome</keyword>
<reference evidence="4" key="1">
    <citation type="journal article" date="2011" name="Genome Res.">
        <title>Phylogeny-wide analysis of social amoeba genomes highlights ancient origins for complex intercellular communication.</title>
        <authorList>
            <person name="Heidel A.J."/>
            <person name="Lawal H.M."/>
            <person name="Felder M."/>
            <person name="Schilde C."/>
            <person name="Helps N.R."/>
            <person name="Tunggal B."/>
            <person name="Rivero F."/>
            <person name="John U."/>
            <person name="Schleicher M."/>
            <person name="Eichinger L."/>
            <person name="Platzer M."/>
            <person name="Noegel A.A."/>
            <person name="Schaap P."/>
            <person name="Gloeckner G."/>
        </authorList>
    </citation>
    <scope>NUCLEOTIDE SEQUENCE [LARGE SCALE GENOMIC DNA]</scope>
    <source>
        <strain evidence="4">SH3</strain>
    </source>
</reference>
<feature type="region of interest" description="Disordered" evidence="1">
    <location>
        <begin position="565"/>
        <end position="601"/>
    </location>
</feature>